<evidence type="ECO:0000313" key="2">
    <source>
        <dbReference type="EMBL" id="MFC5278641.1"/>
    </source>
</evidence>
<protein>
    <submittedName>
        <fullName evidence="2">Uncharacterized protein</fullName>
    </submittedName>
</protein>
<organism evidence="2 3">
    <name type="scientific">Halorubrum rubrum</name>
    <dbReference type="NCBI Taxonomy" id="1126240"/>
    <lineage>
        <taxon>Archaea</taxon>
        <taxon>Methanobacteriati</taxon>
        <taxon>Methanobacteriota</taxon>
        <taxon>Stenosarchaea group</taxon>
        <taxon>Halobacteria</taxon>
        <taxon>Halobacteriales</taxon>
        <taxon>Haloferacaceae</taxon>
        <taxon>Halorubrum</taxon>
    </lineage>
</organism>
<gene>
    <name evidence="2" type="ORF">ACFPM1_07720</name>
</gene>
<feature type="region of interest" description="Disordered" evidence="1">
    <location>
        <begin position="315"/>
        <end position="344"/>
    </location>
</feature>
<reference evidence="2 3" key="1">
    <citation type="journal article" date="2019" name="Int. J. Syst. Evol. Microbiol.">
        <title>The Global Catalogue of Microorganisms (GCM) 10K type strain sequencing project: providing services to taxonomists for standard genome sequencing and annotation.</title>
        <authorList>
            <consortium name="The Broad Institute Genomics Platform"/>
            <consortium name="The Broad Institute Genome Sequencing Center for Infectious Disease"/>
            <person name="Wu L."/>
            <person name="Ma J."/>
        </authorList>
    </citation>
    <scope>NUCLEOTIDE SEQUENCE [LARGE SCALE GENOMIC DNA]</scope>
    <source>
        <strain evidence="2 3">CGMCC 1.12124</strain>
    </source>
</reference>
<feature type="compositionally biased region" description="Acidic residues" evidence="1">
    <location>
        <begin position="166"/>
        <end position="177"/>
    </location>
</feature>
<dbReference type="EMBL" id="JBHSKY010000007">
    <property type="protein sequence ID" value="MFC5278641.1"/>
    <property type="molecule type" value="Genomic_DNA"/>
</dbReference>
<evidence type="ECO:0000313" key="3">
    <source>
        <dbReference type="Proteomes" id="UP001596118"/>
    </source>
</evidence>
<feature type="compositionally biased region" description="Acidic residues" evidence="1">
    <location>
        <begin position="142"/>
        <end position="158"/>
    </location>
</feature>
<keyword evidence="3" id="KW-1185">Reference proteome</keyword>
<sequence length="344" mass="36184">MDIFGRNPTVDGKARTVLGDLSEDASPFEILQTVDQKAGDDVDRDAVVQKIRALDESVDQKLAALEDGNDVDQKDMREAAGAVAARTPLSQAGAMELLSATIDAAEQMDPSVFVDEFGAVAEDQHVDEDELDQRAQTNDNTSDMDDNDNDNTTPDDPDVDQKQENDNDQMDPIDLVEEIGGSDARDTVENYAESVGKDPQEAAAEWVSENVPGVTVEGHGSDAGANGDGGDVDTAGNGPANPDPNAQPDQPVDQMLEEKVDQKLGDLNINERVADAVTADEVLSEMAGAVAQKLATDDDLADQLVDTVDQKGDFATTDDTVIPAPGDDSQTVGEAGAVTGGDDA</sequence>
<name>A0ABD5R1F5_9EURY</name>
<comment type="caution">
    <text evidence="2">The sequence shown here is derived from an EMBL/GenBank/DDBJ whole genome shotgun (WGS) entry which is preliminary data.</text>
</comment>
<dbReference type="RefSeq" id="WP_256411048.1">
    <property type="nucleotide sequence ID" value="NZ_JANHDM010000003.1"/>
</dbReference>
<evidence type="ECO:0000256" key="1">
    <source>
        <dbReference type="SAM" id="MobiDB-lite"/>
    </source>
</evidence>
<feature type="region of interest" description="Disordered" evidence="1">
    <location>
        <begin position="124"/>
        <end position="252"/>
    </location>
</feature>
<dbReference type="Proteomes" id="UP001596118">
    <property type="component" value="Unassembled WGS sequence"/>
</dbReference>
<proteinExistence type="predicted"/>
<accession>A0ABD5R1F5</accession>
<dbReference type="AlphaFoldDB" id="A0ABD5R1F5"/>